<feature type="region of interest" description="Disordered" evidence="1">
    <location>
        <begin position="28"/>
        <end position="50"/>
    </location>
</feature>
<dbReference type="SUPFAM" id="SSF53850">
    <property type="entry name" value="Periplasmic binding protein-like II"/>
    <property type="match status" value="1"/>
</dbReference>
<keyword evidence="4" id="KW-1185">Reference proteome</keyword>
<reference evidence="3 4" key="1">
    <citation type="journal article" date="2012" name="J. Bacteriol.">
        <title>Complete Genome Sequence of Paenibacillus mucilaginosus 3016, a Bacterium Functional as Microbial Fertilizer.</title>
        <authorList>
            <person name="Ma M."/>
            <person name="Wang Z."/>
            <person name="Li L."/>
            <person name="Jiang X."/>
            <person name="Guan D."/>
            <person name="Cao F."/>
            <person name="Chen H."/>
            <person name="Wang X."/>
            <person name="Shen D."/>
            <person name="Du B."/>
            <person name="Li J."/>
        </authorList>
    </citation>
    <scope>NUCLEOTIDE SEQUENCE [LARGE SCALE GENOMIC DNA]</scope>
    <source>
        <strain evidence="3 4">3016</strain>
    </source>
</reference>
<dbReference type="PANTHER" id="PTHR43649">
    <property type="entry name" value="ARABINOSE-BINDING PROTEIN-RELATED"/>
    <property type="match status" value="1"/>
</dbReference>
<dbReference type="RefSeq" id="WP_014370536.1">
    <property type="nucleotide sequence ID" value="NC_016935.1"/>
</dbReference>
<feature type="chain" id="PRO_5039726279" evidence="2">
    <location>
        <begin position="21"/>
        <end position="449"/>
    </location>
</feature>
<dbReference type="InterPro" id="IPR050490">
    <property type="entry name" value="Bact_solute-bd_prot1"/>
</dbReference>
<dbReference type="AlphaFoldDB" id="H6NDA5"/>
<dbReference type="PROSITE" id="PS51257">
    <property type="entry name" value="PROKAR_LIPOPROTEIN"/>
    <property type="match status" value="1"/>
</dbReference>
<evidence type="ECO:0000256" key="2">
    <source>
        <dbReference type="SAM" id="SignalP"/>
    </source>
</evidence>
<feature type="compositionally biased region" description="Polar residues" evidence="1">
    <location>
        <begin position="28"/>
        <end position="45"/>
    </location>
</feature>
<sequence>MRIGRKPASLLLISTFMLLAACGGDPSTGSGSQPAAVSEPSSTKGGKSEGKDTVALRIMWWGSQARHDATNKVIDLFEQKNPHIQVSAEYLGADGYWDKLNTLVAGGNAPDIIQLGNNYPDYVSRGTLLELDPYIGKPIDLGTFDEQIASTGKLDGKQYGVNMGSNALSIVYNTELIKKAGMEPPKEGWTWEEMEAYSKQLVGKLGKGYYAFADQSGFTHYLGHYVRQNGKALYNGSEIAFDEALGTKWFEMWNRFRQEGIIPTAAQSAAYLESTPDNSLLVEGKLAMLVIWSNQFVAFQKAMKDELQMIPLPAGGSENGMWIQPSQFMTINKNSKHPQEAAQLLNFFVNDPEATLILGSDRGIPGSTVVRDALKANADPITLKTYNYLDVAVKHSREMDREMPNIQEWDTALRNSAQKLAFGKASAADAAAETVKAAVAAVSKSKSKS</sequence>
<accession>H6NDA5</accession>
<keyword evidence="2" id="KW-0732">Signal</keyword>
<protein>
    <submittedName>
        <fullName evidence="3">Family 1 extracellular solute-binding protein</fullName>
    </submittedName>
</protein>
<feature type="signal peptide" evidence="2">
    <location>
        <begin position="1"/>
        <end position="20"/>
    </location>
</feature>
<dbReference type="Pfam" id="PF13416">
    <property type="entry name" value="SBP_bac_8"/>
    <property type="match status" value="1"/>
</dbReference>
<evidence type="ECO:0000313" key="3">
    <source>
        <dbReference type="EMBL" id="AFC30618.1"/>
    </source>
</evidence>
<dbReference type="KEGG" id="pmq:PM3016_3805"/>
<organism evidence="3 4">
    <name type="scientific">Paenibacillus mucilaginosus 3016</name>
    <dbReference type="NCBI Taxonomy" id="1116391"/>
    <lineage>
        <taxon>Bacteria</taxon>
        <taxon>Bacillati</taxon>
        <taxon>Bacillota</taxon>
        <taxon>Bacilli</taxon>
        <taxon>Bacillales</taxon>
        <taxon>Paenibacillaceae</taxon>
        <taxon>Paenibacillus</taxon>
    </lineage>
</organism>
<dbReference type="InterPro" id="IPR006059">
    <property type="entry name" value="SBP"/>
</dbReference>
<dbReference type="HOGENOM" id="CLU_031285_5_0_9"/>
<dbReference type="STRING" id="1116391.PM3016_3805"/>
<proteinExistence type="predicted"/>
<evidence type="ECO:0000256" key="1">
    <source>
        <dbReference type="SAM" id="MobiDB-lite"/>
    </source>
</evidence>
<gene>
    <name evidence="3" type="ORF">PM3016_3805</name>
</gene>
<name>H6NDA5_9BACL</name>
<dbReference type="EMBL" id="CP003235">
    <property type="protein sequence ID" value="AFC30618.1"/>
    <property type="molecule type" value="Genomic_DNA"/>
</dbReference>
<dbReference type="Proteomes" id="UP000007523">
    <property type="component" value="Chromosome"/>
</dbReference>
<evidence type="ECO:0000313" key="4">
    <source>
        <dbReference type="Proteomes" id="UP000007523"/>
    </source>
</evidence>
<dbReference type="PANTHER" id="PTHR43649:SF11">
    <property type="entry name" value="ABC TRANSPORTER SUBSTRATE-BINDING PROTEIN YESO-RELATED"/>
    <property type="match status" value="1"/>
</dbReference>
<dbReference type="Gene3D" id="3.40.190.10">
    <property type="entry name" value="Periplasmic binding protein-like II"/>
    <property type="match status" value="2"/>
</dbReference>
<dbReference type="CDD" id="cd13585">
    <property type="entry name" value="PBP2_TMBP_like"/>
    <property type="match status" value="1"/>
</dbReference>